<comment type="caution">
    <text evidence="1">The sequence shown here is derived from an EMBL/GenBank/DDBJ whole genome shotgun (WGS) entry which is preliminary data.</text>
</comment>
<evidence type="ECO:0000313" key="2">
    <source>
        <dbReference type="Proteomes" id="UP001595704"/>
    </source>
</evidence>
<sequence length="60" mass="6208">PGCQANLLIPLNLISDQTLRELVAINPLLAGSGADRLVAVAEGVILTHLGIQTDYGQVAT</sequence>
<protein>
    <submittedName>
        <fullName evidence="1">Uncharacterized protein</fullName>
    </submittedName>
</protein>
<evidence type="ECO:0000313" key="1">
    <source>
        <dbReference type="EMBL" id="MFC3638365.1"/>
    </source>
</evidence>
<dbReference type="EMBL" id="JBHRYC010000067">
    <property type="protein sequence ID" value="MFC3638365.1"/>
    <property type="molecule type" value="Genomic_DNA"/>
</dbReference>
<gene>
    <name evidence="1" type="ORF">ACFONL_13450</name>
</gene>
<dbReference type="Proteomes" id="UP001595704">
    <property type="component" value="Unassembled WGS sequence"/>
</dbReference>
<proteinExistence type="predicted"/>
<feature type="non-terminal residue" evidence="1">
    <location>
        <position position="1"/>
    </location>
</feature>
<reference evidence="2" key="1">
    <citation type="journal article" date="2019" name="Int. J. Syst. Evol. Microbiol.">
        <title>The Global Catalogue of Microorganisms (GCM) 10K type strain sequencing project: providing services to taxonomists for standard genome sequencing and annotation.</title>
        <authorList>
            <consortium name="The Broad Institute Genomics Platform"/>
            <consortium name="The Broad Institute Genome Sequencing Center for Infectious Disease"/>
            <person name="Wu L."/>
            <person name="Ma J."/>
        </authorList>
    </citation>
    <scope>NUCLEOTIDE SEQUENCE [LARGE SCALE GENOMIC DNA]</scope>
    <source>
        <strain evidence="2">KCTC 42282</strain>
    </source>
</reference>
<accession>A0ABV7UI40</accession>
<keyword evidence="2" id="KW-1185">Reference proteome</keyword>
<name>A0ABV7UI40_9HYPH</name>
<dbReference type="RefSeq" id="WP_376853146.1">
    <property type="nucleotide sequence ID" value="NZ_JBHRYC010000067.1"/>
</dbReference>
<organism evidence="1 2">
    <name type="scientific">Camelimonas fluminis</name>
    <dbReference type="NCBI Taxonomy" id="1576911"/>
    <lineage>
        <taxon>Bacteria</taxon>
        <taxon>Pseudomonadati</taxon>
        <taxon>Pseudomonadota</taxon>
        <taxon>Alphaproteobacteria</taxon>
        <taxon>Hyphomicrobiales</taxon>
        <taxon>Chelatococcaceae</taxon>
        <taxon>Camelimonas</taxon>
    </lineage>
</organism>